<protein>
    <submittedName>
        <fullName evidence="1">Uncharacterized protein</fullName>
    </submittedName>
</protein>
<dbReference type="AlphaFoldDB" id="A0A8J7HYV0"/>
<accession>A0A8J7HYV0</accession>
<name>A0A8J7HYV0_9NOST</name>
<dbReference type="RefSeq" id="WP_198127761.1">
    <property type="nucleotide sequence ID" value="NZ_JAECZC010000081.1"/>
</dbReference>
<keyword evidence="2" id="KW-1185">Reference proteome</keyword>
<evidence type="ECO:0000313" key="2">
    <source>
        <dbReference type="Proteomes" id="UP000632766"/>
    </source>
</evidence>
<gene>
    <name evidence="1" type="ORF">I8748_28110</name>
</gene>
<comment type="caution">
    <text evidence="1">The sequence shown here is derived from an EMBL/GenBank/DDBJ whole genome shotgun (WGS) entry which is preliminary data.</text>
</comment>
<sequence>MTTIENGLTPILDSNGISTGVFVVSQPIDQLTPLDFKLSSYDASYISEFCHLKYNVGLGNFW</sequence>
<reference evidence="1 2" key="1">
    <citation type="journal article" date="2021" name="Int. J. Syst. Evol. Microbiol.">
        <title>Amazonocrinis nigriterrae gen. nov., sp. nov., Atlanticothrix silvestris gen. nov., sp. nov. and Dendronalium phyllosphericum gen. nov., sp. nov., nostocacean cyanobacteria from Brazilian environments.</title>
        <authorList>
            <person name="Alvarenga D.O."/>
            <person name="Andreote A.P.D."/>
            <person name="Branco L.H.Z."/>
            <person name="Delbaje E."/>
            <person name="Cruz R.B."/>
            <person name="Varani A.M."/>
            <person name="Fiore M.F."/>
        </authorList>
    </citation>
    <scope>NUCLEOTIDE SEQUENCE [LARGE SCALE GENOMIC DNA]</scope>
    <source>
        <strain evidence="1 2">CENA67</strain>
    </source>
</reference>
<evidence type="ECO:0000313" key="1">
    <source>
        <dbReference type="EMBL" id="MBH8565982.1"/>
    </source>
</evidence>
<organism evidence="1 2">
    <name type="scientific">Amazonocrinis nigriterrae CENA67</name>
    <dbReference type="NCBI Taxonomy" id="2794033"/>
    <lineage>
        <taxon>Bacteria</taxon>
        <taxon>Bacillati</taxon>
        <taxon>Cyanobacteriota</taxon>
        <taxon>Cyanophyceae</taxon>
        <taxon>Nostocales</taxon>
        <taxon>Nostocaceae</taxon>
        <taxon>Amazonocrinis</taxon>
        <taxon>Amazonocrinis nigriterrae</taxon>
    </lineage>
</organism>
<proteinExistence type="predicted"/>
<dbReference type="Proteomes" id="UP000632766">
    <property type="component" value="Unassembled WGS sequence"/>
</dbReference>
<dbReference type="EMBL" id="JAECZC010000081">
    <property type="protein sequence ID" value="MBH8565982.1"/>
    <property type="molecule type" value="Genomic_DNA"/>
</dbReference>